<dbReference type="OrthoDB" id="5554961at2759"/>
<dbReference type="EMBL" id="JANBUH010000076">
    <property type="protein sequence ID" value="KAJ2755142.1"/>
    <property type="molecule type" value="Genomic_DNA"/>
</dbReference>
<accession>A0A9W8GY52</accession>
<sequence length="233" mass="25586">MMKSPVNGQNPLPSVEECKEELARAYDTTKRYEDNVKRIEADIEEPEETVERHKEPMHCAMVNPEERKTSTSAEGRVAIEQATLVKQALQTYLAATALSRKAGSTVIGVFKSLEFAVDNAATCEGTIVNAKALKLLENTTITAKRFLDVLKTLNCAQYIANTLNKCKETVTKVDTVIATAALMHLGHTITFVYTQLKAVVSKPAFGNSAIRSLEFDIAHVKGCLNMISSTSLY</sequence>
<feature type="coiled-coil region" evidence="1">
    <location>
        <begin position="15"/>
        <end position="42"/>
    </location>
</feature>
<proteinExistence type="predicted"/>
<keyword evidence="1" id="KW-0175">Coiled coil</keyword>
<evidence type="ECO:0000313" key="2">
    <source>
        <dbReference type="EMBL" id="KAJ2755142.1"/>
    </source>
</evidence>
<comment type="caution">
    <text evidence="2">The sequence shown here is derived from an EMBL/GenBank/DDBJ whole genome shotgun (WGS) entry which is preliminary data.</text>
</comment>
<dbReference type="AlphaFoldDB" id="A0A9W8GY52"/>
<evidence type="ECO:0000313" key="3">
    <source>
        <dbReference type="Proteomes" id="UP001140011"/>
    </source>
</evidence>
<reference evidence="2" key="1">
    <citation type="submission" date="2022-07" db="EMBL/GenBank/DDBJ databases">
        <title>Phylogenomic reconstructions and comparative analyses of Kickxellomycotina fungi.</title>
        <authorList>
            <person name="Reynolds N.K."/>
            <person name="Stajich J.E."/>
            <person name="Barry K."/>
            <person name="Grigoriev I.V."/>
            <person name="Crous P."/>
            <person name="Smith M.E."/>
        </authorList>
    </citation>
    <scope>NUCLEOTIDE SEQUENCE</scope>
    <source>
        <strain evidence="2">BCRC 34297</strain>
    </source>
</reference>
<gene>
    <name evidence="2" type="ORF">GGI19_001895</name>
</gene>
<evidence type="ECO:0000256" key="1">
    <source>
        <dbReference type="SAM" id="Coils"/>
    </source>
</evidence>
<keyword evidence="3" id="KW-1185">Reference proteome</keyword>
<organism evidence="2 3">
    <name type="scientific">Coemansia pectinata</name>
    <dbReference type="NCBI Taxonomy" id="1052879"/>
    <lineage>
        <taxon>Eukaryota</taxon>
        <taxon>Fungi</taxon>
        <taxon>Fungi incertae sedis</taxon>
        <taxon>Zoopagomycota</taxon>
        <taxon>Kickxellomycotina</taxon>
        <taxon>Kickxellomycetes</taxon>
        <taxon>Kickxellales</taxon>
        <taxon>Kickxellaceae</taxon>
        <taxon>Coemansia</taxon>
    </lineage>
</organism>
<name>A0A9W8GY52_9FUNG</name>
<dbReference type="Proteomes" id="UP001140011">
    <property type="component" value="Unassembled WGS sequence"/>
</dbReference>
<protein>
    <submittedName>
        <fullName evidence="2">Uncharacterized protein</fullName>
    </submittedName>
</protein>